<comment type="similarity">
    <text evidence="2 9">Belongs to the dihydrofolate reductase family.</text>
</comment>
<evidence type="ECO:0000256" key="5">
    <source>
        <dbReference type="ARBA" id="ARBA00022857"/>
    </source>
</evidence>
<evidence type="ECO:0000256" key="6">
    <source>
        <dbReference type="ARBA" id="ARBA00023002"/>
    </source>
</evidence>
<dbReference type="GO" id="GO:0005739">
    <property type="term" value="C:mitochondrion"/>
    <property type="evidence" value="ECO:0007669"/>
    <property type="project" value="TreeGrafter"/>
</dbReference>
<dbReference type="AlphaFoldDB" id="A0A2S2P348"/>
<dbReference type="EMBL" id="GGMR01011185">
    <property type="protein sequence ID" value="MBY23804.1"/>
    <property type="molecule type" value="Transcribed_RNA"/>
</dbReference>
<sequence>MNSTDNMVYNVIAAVSKNGGIGYKGNLPWRIKKEMEYFNRMTTQVNQSGVQNAVIMGRCTWQSIPDKYRPLKGRKNVVISKTLKSVPEGVLLYPNLKEALKSLYLNDHVENIWVIGGSGLYNEAINDKNCKKLYITKIDQEYLCDTFFPDFDLKEFEEINETSVPKGIQEENGIKYEFKVFKRL</sequence>
<dbReference type="GO" id="GO:0046655">
    <property type="term" value="P:folic acid metabolic process"/>
    <property type="evidence" value="ECO:0007669"/>
    <property type="project" value="TreeGrafter"/>
</dbReference>
<evidence type="ECO:0000313" key="11">
    <source>
        <dbReference type="EMBL" id="MBY23804.1"/>
    </source>
</evidence>
<dbReference type="GO" id="GO:0004146">
    <property type="term" value="F:dihydrofolate reductase activity"/>
    <property type="evidence" value="ECO:0007669"/>
    <property type="project" value="UniProtKB-EC"/>
</dbReference>
<accession>A0A2S2P348</accession>
<keyword evidence="4" id="KW-0554">One-carbon metabolism</keyword>
<dbReference type="FunFam" id="3.40.430.10:FF:000002">
    <property type="entry name" value="Dihydrofolate reductase"/>
    <property type="match status" value="1"/>
</dbReference>
<dbReference type="CDD" id="cd00209">
    <property type="entry name" value="DHFR"/>
    <property type="match status" value="1"/>
</dbReference>
<comment type="function">
    <text evidence="7">Key enzyme in folate metabolism. Catalyzes an essential reaction for de novo glycine and purine synthesis, and for DNA precursor synthesis.</text>
</comment>
<proteinExistence type="inferred from homology"/>
<dbReference type="GO" id="GO:0050661">
    <property type="term" value="F:NADP binding"/>
    <property type="evidence" value="ECO:0007669"/>
    <property type="project" value="InterPro"/>
</dbReference>
<evidence type="ECO:0000256" key="9">
    <source>
        <dbReference type="RuleBase" id="RU004474"/>
    </source>
</evidence>
<keyword evidence="6" id="KW-0560">Oxidoreductase</keyword>
<dbReference type="Pfam" id="PF00186">
    <property type="entry name" value="DHFR_1"/>
    <property type="match status" value="1"/>
</dbReference>
<evidence type="ECO:0000256" key="3">
    <source>
        <dbReference type="ARBA" id="ARBA00012856"/>
    </source>
</evidence>
<comment type="pathway">
    <text evidence="1">Cofactor biosynthesis; tetrahydrofolate biosynthesis; 5,6,7,8-tetrahydrofolate from 7,8-dihydrofolate: step 1/1.</text>
</comment>
<dbReference type="GO" id="GO:0046452">
    <property type="term" value="P:dihydrofolate metabolic process"/>
    <property type="evidence" value="ECO:0007669"/>
    <property type="project" value="TreeGrafter"/>
</dbReference>
<dbReference type="InterPro" id="IPR017925">
    <property type="entry name" value="DHFR_CS"/>
</dbReference>
<comment type="catalytic activity">
    <reaction evidence="8">
        <text>(6S)-5,6,7,8-tetrahydrofolate + NADP(+) = 7,8-dihydrofolate + NADPH + H(+)</text>
        <dbReference type="Rhea" id="RHEA:15009"/>
        <dbReference type="ChEBI" id="CHEBI:15378"/>
        <dbReference type="ChEBI" id="CHEBI:57451"/>
        <dbReference type="ChEBI" id="CHEBI:57453"/>
        <dbReference type="ChEBI" id="CHEBI:57783"/>
        <dbReference type="ChEBI" id="CHEBI:58349"/>
        <dbReference type="EC" id="1.5.1.3"/>
    </reaction>
</comment>
<evidence type="ECO:0000256" key="1">
    <source>
        <dbReference type="ARBA" id="ARBA00004903"/>
    </source>
</evidence>
<evidence type="ECO:0000256" key="2">
    <source>
        <dbReference type="ARBA" id="ARBA00009539"/>
    </source>
</evidence>
<name>A0A2S2P348_SCHGA</name>
<dbReference type="PANTHER" id="PTHR48069:SF3">
    <property type="entry name" value="DIHYDROFOLATE REDUCTASE"/>
    <property type="match status" value="1"/>
</dbReference>
<evidence type="ECO:0000256" key="8">
    <source>
        <dbReference type="ARBA" id="ARBA00048873"/>
    </source>
</evidence>
<dbReference type="EC" id="1.5.1.3" evidence="3"/>
<dbReference type="PROSITE" id="PS51330">
    <property type="entry name" value="DHFR_2"/>
    <property type="match status" value="1"/>
</dbReference>
<keyword evidence="5" id="KW-0521">NADP</keyword>
<dbReference type="GO" id="GO:0006730">
    <property type="term" value="P:one-carbon metabolic process"/>
    <property type="evidence" value="ECO:0007669"/>
    <property type="project" value="UniProtKB-KW"/>
</dbReference>
<dbReference type="InterPro" id="IPR012259">
    <property type="entry name" value="DHFR"/>
</dbReference>
<evidence type="ECO:0000256" key="4">
    <source>
        <dbReference type="ARBA" id="ARBA00022563"/>
    </source>
</evidence>
<evidence type="ECO:0000259" key="10">
    <source>
        <dbReference type="PROSITE" id="PS51330"/>
    </source>
</evidence>
<protein>
    <recommendedName>
        <fullName evidence="3">dihydrofolate reductase</fullName>
        <ecNumber evidence="3">1.5.1.3</ecNumber>
    </recommendedName>
</protein>
<dbReference type="UniPathway" id="UPA00077">
    <property type="reaction ID" value="UER00158"/>
</dbReference>
<dbReference type="PRINTS" id="PR00070">
    <property type="entry name" value="DHFR"/>
</dbReference>
<dbReference type="GO" id="GO:0046654">
    <property type="term" value="P:tetrahydrofolate biosynthetic process"/>
    <property type="evidence" value="ECO:0007669"/>
    <property type="project" value="UniProtKB-UniPathway"/>
</dbReference>
<reference evidence="11" key="1">
    <citation type="submission" date="2018-04" db="EMBL/GenBank/DDBJ databases">
        <title>Transcriptome of Schizaphis graminum biotype I.</title>
        <authorList>
            <person name="Scully E.D."/>
            <person name="Geib S.M."/>
            <person name="Palmer N.A."/>
            <person name="Koch K."/>
            <person name="Bradshaw J."/>
            <person name="Heng-Moss T."/>
            <person name="Sarath G."/>
        </authorList>
    </citation>
    <scope>NUCLEOTIDE SEQUENCE</scope>
</reference>
<gene>
    <name evidence="11" type="primary">Dhfr</name>
    <name evidence="11" type="ORF">g.26951</name>
</gene>
<evidence type="ECO:0000256" key="7">
    <source>
        <dbReference type="ARBA" id="ARBA00025067"/>
    </source>
</evidence>
<dbReference type="SUPFAM" id="SSF53597">
    <property type="entry name" value="Dihydrofolate reductase-like"/>
    <property type="match status" value="1"/>
</dbReference>
<dbReference type="InterPro" id="IPR024072">
    <property type="entry name" value="DHFR-like_dom_sf"/>
</dbReference>
<dbReference type="PROSITE" id="PS00075">
    <property type="entry name" value="DHFR_1"/>
    <property type="match status" value="1"/>
</dbReference>
<dbReference type="Gene3D" id="3.40.430.10">
    <property type="entry name" value="Dihydrofolate Reductase, subunit A"/>
    <property type="match status" value="1"/>
</dbReference>
<dbReference type="InterPro" id="IPR001796">
    <property type="entry name" value="DHFR_dom"/>
</dbReference>
<dbReference type="PANTHER" id="PTHR48069">
    <property type="entry name" value="DIHYDROFOLATE REDUCTASE"/>
    <property type="match status" value="1"/>
</dbReference>
<organism evidence="11">
    <name type="scientific">Schizaphis graminum</name>
    <name type="common">Green bug aphid</name>
    <dbReference type="NCBI Taxonomy" id="13262"/>
    <lineage>
        <taxon>Eukaryota</taxon>
        <taxon>Metazoa</taxon>
        <taxon>Ecdysozoa</taxon>
        <taxon>Arthropoda</taxon>
        <taxon>Hexapoda</taxon>
        <taxon>Insecta</taxon>
        <taxon>Pterygota</taxon>
        <taxon>Neoptera</taxon>
        <taxon>Paraneoptera</taxon>
        <taxon>Hemiptera</taxon>
        <taxon>Sternorrhyncha</taxon>
        <taxon>Aphidomorpha</taxon>
        <taxon>Aphidoidea</taxon>
        <taxon>Aphididae</taxon>
        <taxon>Aphidini</taxon>
        <taxon>Schizaphis</taxon>
    </lineage>
</organism>
<feature type="domain" description="DHFR" evidence="10">
    <location>
        <begin position="8"/>
        <end position="183"/>
    </location>
</feature>